<feature type="compositionally biased region" description="Pro residues" evidence="3">
    <location>
        <begin position="261"/>
        <end position="275"/>
    </location>
</feature>
<feature type="region of interest" description="Disordered" evidence="3">
    <location>
        <begin position="452"/>
        <end position="615"/>
    </location>
</feature>
<feature type="compositionally biased region" description="Gly residues" evidence="3">
    <location>
        <begin position="540"/>
        <end position="552"/>
    </location>
</feature>
<evidence type="ECO:0000259" key="5">
    <source>
        <dbReference type="PROSITE" id="PS50177"/>
    </source>
</evidence>
<dbReference type="InterPro" id="IPR018222">
    <property type="entry name" value="Nuclear_transport_factor_2_euk"/>
</dbReference>
<dbReference type="Gene3D" id="3.30.70.330">
    <property type="match status" value="1"/>
</dbReference>
<dbReference type="Pfam" id="PF02136">
    <property type="entry name" value="NTF2"/>
    <property type="match status" value="1"/>
</dbReference>
<dbReference type="PROSITE" id="PS50102">
    <property type="entry name" value="RRM"/>
    <property type="match status" value="1"/>
</dbReference>
<feature type="region of interest" description="Disordered" evidence="3">
    <location>
        <begin position="250"/>
        <end position="400"/>
    </location>
</feature>
<dbReference type="SUPFAM" id="SSF54928">
    <property type="entry name" value="RNA-binding domain, RBD"/>
    <property type="match status" value="1"/>
</dbReference>
<dbReference type="EMBL" id="DF237032">
    <property type="protein sequence ID" value="GAQ81529.1"/>
    <property type="molecule type" value="Genomic_DNA"/>
</dbReference>
<dbReference type="InterPro" id="IPR032710">
    <property type="entry name" value="NTF2-like_dom_sf"/>
</dbReference>
<dbReference type="Proteomes" id="UP000054558">
    <property type="component" value="Unassembled WGS sequence"/>
</dbReference>
<feature type="domain" description="NTF2" evidence="5">
    <location>
        <begin position="80"/>
        <end position="200"/>
    </location>
</feature>
<dbReference type="CDD" id="cd00780">
    <property type="entry name" value="NTF2"/>
    <property type="match status" value="1"/>
</dbReference>
<evidence type="ECO:0000256" key="2">
    <source>
        <dbReference type="PROSITE-ProRule" id="PRU00176"/>
    </source>
</evidence>
<dbReference type="PANTHER" id="PTHR10693:SF20">
    <property type="entry name" value="AT27578P"/>
    <property type="match status" value="1"/>
</dbReference>
<dbReference type="PROSITE" id="PS50177">
    <property type="entry name" value="NTF2_DOMAIN"/>
    <property type="match status" value="1"/>
</dbReference>
<dbReference type="GO" id="GO:0005829">
    <property type="term" value="C:cytosol"/>
    <property type="evidence" value="ECO:0000318"/>
    <property type="project" value="GO_Central"/>
</dbReference>
<evidence type="ECO:0000313" key="7">
    <source>
        <dbReference type="Proteomes" id="UP000054558"/>
    </source>
</evidence>
<dbReference type="Pfam" id="PF00076">
    <property type="entry name" value="RRM_1"/>
    <property type="match status" value="1"/>
</dbReference>
<gene>
    <name evidence="6" type="ORF">KFL_000830110</name>
</gene>
<dbReference type="GO" id="GO:0003729">
    <property type="term" value="F:mRNA binding"/>
    <property type="evidence" value="ECO:0000318"/>
    <property type="project" value="GO_Central"/>
</dbReference>
<dbReference type="InterPro" id="IPR000504">
    <property type="entry name" value="RRM_dom"/>
</dbReference>
<feature type="compositionally biased region" description="Basic and acidic residues" evidence="3">
    <location>
        <begin position="390"/>
        <end position="400"/>
    </location>
</feature>
<dbReference type="SUPFAM" id="SSF54427">
    <property type="entry name" value="NTF2-like"/>
    <property type="match status" value="1"/>
</dbReference>
<organism evidence="6 7">
    <name type="scientific">Klebsormidium nitens</name>
    <name type="common">Green alga</name>
    <name type="synonym">Ulothrix nitens</name>
    <dbReference type="NCBI Taxonomy" id="105231"/>
    <lineage>
        <taxon>Eukaryota</taxon>
        <taxon>Viridiplantae</taxon>
        <taxon>Streptophyta</taxon>
        <taxon>Klebsormidiophyceae</taxon>
        <taxon>Klebsormidiales</taxon>
        <taxon>Klebsormidiaceae</taxon>
        <taxon>Klebsormidium</taxon>
    </lineage>
</organism>
<name>A0A1Y1HWF0_KLENI</name>
<evidence type="ECO:0000313" key="6">
    <source>
        <dbReference type="EMBL" id="GAQ81529.1"/>
    </source>
</evidence>
<feature type="compositionally biased region" description="Acidic residues" evidence="3">
    <location>
        <begin position="250"/>
        <end position="259"/>
    </location>
</feature>
<feature type="compositionally biased region" description="Gly residues" evidence="3">
    <location>
        <begin position="482"/>
        <end position="495"/>
    </location>
</feature>
<evidence type="ECO:0000256" key="3">
    <source>
        <dbReference type="SAM" id="MobiDB-lite"/>
    </source>
</evidence>
<feature type="compositionally biased region" description="Low complexity" evidence="3">
    <location>
        <begin position="354"/>
        <end position="384"/>
    </location>
</feature>
<dbReference type="InterPro" id="IPR039539">
    <property type="entry name" value="Ras_GTPase_bind_prot"/>
</dbReference>
<proteinExistence type="predicted"/>
<feature type="compositionally biased region" description="Basic and acidic residues" evidence="3">
    <location>
        <begin position="496"/>
        <end position="507"/>
    </location>
</feature>
<feature type="compositionally biased region" description="Acidic residues" evidence="3">
    <location>
        <begin position="276"/>
        <end position="290"/>
    </location>
</feature>
<dbReference type="STRING" id="105231.A0A1Y1HWF0"/>
<dbReference type="SMART" id="SM00360">
    <property type="entry name" value="RRM"/>
    <property type="match status" value="1"/>
</dbReference>
<feature type="compositionally biased region" description="Low complexity" evidence="3">
    <location>
        <begin position="553"/>
        <end position="566"/>
    </location>
</feature>
<accession>A0A1Y1HWF0</accession>
<dbReference type="CDD" id="cd00590">
    <property type="entry name" value="RRM_SF"/>
    <property type="match status" value="1"/>
</dbReference>
<keyword evidence="7" id="KW-1185">Reference proteome</keyword>
<dbReference type="InterPro" id="IPR002075">
    <property type="entry name" value="NTF2_dom"/>
</dbReference>
<dbReference type="Gene3D" id="3.10.450.50">
    <property type="match status" value="1"/>
</dbReference>
<evidence type="ECO:0000256" key="1">
    <source>
        <dbReference type="ARBA" id="ARBA00022884"/>
    </source>
</evidence>
<keyword evidence="1 2" id="KW-0694">RNA-binding</keyword>
<dbReference type="OMA" id="YGQMDIN"/>
<dbReference type="InterPro" id="IPR012677">
    <property type="entry name" value="Nucleotide-bd_a/b_plait_sf"/>
</dbReference>
<evidence type="ECO:0000259" key="4">
    <source>
        <dbReference type="PROSITE" id="PS50102"/>
    </source>
</evidence>
<dbReference type="InterPro" id="IPR035979">
    <property type="entry name" value="RBD_domain_sf"/>
</dbReference>
<protein>
    <submittedName>
        <fullName evidence="6">RasGAP SH3 binding protein rasputin</fullName>
    </submittedName>
</protein>
<reference evidence="6 7" key="1">
    <citation type="journal article" date="2014" name="Nat. Commun.">
        <title>Klebsormidium flaccidum genome reveals primary factors for plant terrestrial adaptation.</title>
        <authorList>
            <person name="Hori K."/>
            <person name="Maruyama F."/>
            <person name="Fujisawa T."/>
            <person name="Togashi T."/>
            <person name="Yamamoto N."/>
            <person name="Seo M."/>
            <person name="Sato S."/>
            <person name="Yamada T."/>
            <person name="Mori H."/>
            <person name="Tajima N."/>
            <person name="Moriyama T."/>
            <person name="Ikeuchi M."/>
            <person name="Watanabe M."/>
            <person name="Wada H."/>
            <person name="Kobayashi K."/>
            <person name="Saito M."/>
            <person name="Masuda T."/>
            <person name="Sasaki-Sekimoto Y."/>
            <person name="Mashiguchi K."/>
            <person name="Awai K."/>
            <person name="Shimojima M."/>
            <person name="Masuda S."/>
            <person name="Iwai M."/>
            <person name="Nobusawa T."/>
            <person name="Narise T."/>
            <person name="Kondo S."/>
            <person name="Saito H."/>
            <person name="Sato R."/>
            <person name="Murakawa M."/>
            <person name="Ihara Y."/>
            <person name="Oshima-Yamada Y."/>
            <person name="Ohtaka K."/>
            <person name="Satoh M."/>
            <person name="Sonobe K."/>
            <person name="Ishii M."/>
            <person name="Ohtani R."/>
            <person name="Kanamori-Sato M."/>
            <person name="Honoki R."/>
            <person name="Miyazaki D."/>
            <person name="Mochizuki H."/>
            <person name="Umetsu J."/>
            <person name="Higashi K."/>
            <person name="Shibata D."/>
            <person name="Kamiya Y."/>
            <person name="Sato N."/>
            <person name="Nakamura Y."/>
            <person name="Tabata S."/>
            <person name="Ida S."/>
            <person name="Kurokawa K."/>
            <person name="Ohta H."/>
        </authorList>
    </citation>
    <scope>NUCLEOTIDE SEQUENCE [LARGE SCALE GENOMIC DNA]</scope>
    <source>
        <strain evidence="6 7">NIES-2285</strain>
    </source>
</reference>
<dbReference type="PANTHER" id="PTHR10693">
    <property type="entry name" value="RAS GTPASE-ACTIVATING PROTEIN-BINDING PROTEIN"/>
    <property type="match status" value="1"/>
</dbReference>
<dbReference type="AlphaFoldDB" id="A0A1Y1HWF0"/>
<sequence>MVSAVQKERSFILGFSSANFTIWPAWELEVALADEGDCIREQAWLVRQGPASPSFRLCKQMAANDEIQPTGPNQPAAHVVGTSFVQQYYSILCHNTHHLHRFYTDASSFTRAEAGPEGEDQIDTVIGQKAIHAKVSSVDYREAKAEIRSVESQYSLNGGVIVLVTGSLFTKAQAKRRFVHTFFLAPQETGYFVLNDILRFLVEESEAAKTASTTASAATPHLANGVQEAGPEDELEPDNEPDAEQVTELVKDDEPEEVMESPPPVAKPKEVPPPPAEEEAMETAAEDEEPAAEKAPTDALAPEPEEQAAEKGAAAAAETGPMEVDPEPAQEDDKPKAPLTYAQTLRLREKEAAMRAAPAQAAAAEKARAQAPAPVEGAPTAPVSAPAPPEHAEEVPDYVERDSRSIFVKNLPPSAEPDFMQRCFSQFGVLKANGISIKRKESSTFAFLEFEDQASAQRAVESSPVDFEGAHMYIEQKHSGPNRGGRGGRGGPGGRGSDRPYSRDRQQGPRGPGGYSSGREGGRGGGRGGPPGERHEMGGRGRGPGPQGGHLGRSGSLEGGRSSSRGPADSQGGNRPPRRGGGGGSGGPPAPRTGGPAAAAGGMGRGGSQPTEASA</sequence>
<dbReference type="FunFam" id="3.10.450.50:FF:000003">
    <property type="entry name" value="Nuclear transport factor 2 family protein"/>
    <property type="match status" value="1"/>
</dbReference>
<dbReference type="OrthoDB" id="339151at2759"/>
<feature type="domain" description="RRM" evidence="4">
    <location>
        <begin position="404"/>
        <end position="479"/>
    </location>
</feature>